<dbReference type="RefSeq" id="WP_054753808.1">
    <property type="nucleotide sequence ID" value="NZ_JBHUMZ010000051.1"/>
</dbReference>
<dbReference type="PANTHER" id="PTHR43297">
    <property type="entry name" value="OLIGOPEPTIDE TRANSPORT ATP-BINDING PROTEIN APPD"/>
    <property type="match status" value="1"/>
</dbReference>
<comment type="caution">
    <text evidence="9">The sequence shown here is derived from an EMBL/GenBank/DDBJ whole genome shotgun (WGS) entry which is preliminary data.</text>
</comment>
<evidence type="ECO:0000256" key="5">
    <source>
        <dbReference type="ARBA" id="ARBA00022741"/>
    </source>
</evidence>
<dbReference type="SMART" id="SM00382">
    <property type="entry name" value="AAA"/>
    <property type="match status" value="1"/>
</dbReference>
<evidence type="ECO:0000256" key="2">
    <source>
        <dbReference type="ARBA" id="ARBA00005417"/>
    </source>
</evidence>
<dbReference type="Gene3D" id="3.40.50.300">
    <property type="entry name" value="P-loop containing nucleotide triphosphate hydrolases"/>
    <property type="match status" value="1"/>
</dbReference>
<sequence length="341" mass="37895">MSNEPVLQVKDLKTYFYLDDNQVARAVDDVDLTVRAGETVALVGESGSGKSITSLSIMQLINKPGKIVDGEISLLGRNLLDLSDKQMTKVRGNDVAMIFQEPMTALNPVYTVGNQIIEVLRKHKKMSKKQARLRAVELLKLVGFPRAEETIDEYPHQLSGGMRQRAMIAIAISCDPKLLIADEPTTALDVTIQAQILDLMSKMKEQLNMGLLLITHDLGVVAEYADRVLVMYGGQIVETSPKYDLFKGPKHPYTQGLLESLPSVHKELNRLGTIRGTVPPAHKFPTGCRFSSRCPHVMEQCLEKNPDLIDIEPERSVRCYLYTGDEGAKHGGDRRETSHSN</sequence>
<dbReference type="Pfam" id="PF00005">
    <property type="entry name" value="ABC_tran"/>
    <property type="match status" value="1"/>
</dbReference>
<evidence type="ECO:0000256" key="6">
    <source>
        <dbReference type="ARBA" id="ARBA00022840"/>
    </source>
</evidence>
<dbReference type="InterPro" id="IPR003593">
    <property type="entry name" value="AAA+_ATPase"/>
</dbReference>
<dbReference type="InterPro" id="IPR017871">
    <property type="entry name" value="ABC_transporter-like_CS"/>
</dbReference>
<keyword evidence="7" id="KW-0472">Membrane</keyword>
<evidence type="ECO:0000259" key="8">
    <source>
        <dbReference type="PROSITE" id="PS50893"/>
    </source>
</evidence>
<organism evidence="9 10">
    <name type="scientific">Piscibacillus salipiscarius</name>
    <dbReference type="NCBI Taxonomy" id="299480"/>
    <lineage>
        <taxon>Bacteria</taxon>
        <taxon>Bacillati</taxon>
        <taxon>Bacillota</taxon>
        <taxon>Bacilli</taxon>
        <taxon>Bacillales</taxon>
        <taxon>Bacillaceae</taxon>
        <taxon>Piscibacillus</taxon>
    </lineage>
</organism>
<dbReference type="InterPro" id="IPR003439">
    <property type="entry name" value="ABC_transporter-like_ATP-bd"/>
</dbReference>
<dbReference type="EMBL" id="JBHUMZ010000051">
    <property type="protein sequence ID" value="MFD2640083.1"/>
    <property type="molecule type" value="Genomic_DNA"/>
</dbReference>
<comment type="similarity">
    <text evidence="2">Belongs to the ABC transporter superfamily.</text>
</comment>
<evidence type="ECO:0000256" key="1">
    <source>
        <dbReference type="ARBA" id="ARBA00004202"/>
    </source>
</evidence>
<protein>
    <submittedName>
        <fullName evidence="9">ABC transporter ATP-binding protein</fullName>
    </submittedName>
</protein>
<accession>A0ABW5QE45</accession>
<evidence type="ECO:0000313" key="9">
    <source>
        <dbReference type="EMBL" id="MFD2640083.1"/>
    </source>
</evidence>
<keyword evidence="6 9" id="KW-0067">ATP-binding</keyword>
<comment type="subcellular location">
    <subcellularLocation>
        <location evidence="1">Cell membrane</location>
        <topology evidence="1">Peripheral membrane protein</topology>
    </subcellularLocation>
</comment>
<dbReference type="PROSITE" id="PS50893">
    <property type="entry name" value="ABC_TRANSPORTER_2"/>
    <property type="match status" value="1"/>
</dbReference>
<dbReference type="SUPFAM" id="SSF52540">
    <property type="entry name" value="P-loop containing nucleoside triphosphate hydrolases"/>
    <property type="match status" value="1"/>
</dbReference>
<dbReference type="PANTHER" id="PTHR43297:SF2">
    <property type="entry name" value="DIPEPTIDE TRANSPORT ATP-BINDING PROTEIN DPPD"/>
    <property type="match status" value="1"/>
</dbReference>
<evidence type="ECO:0000256" key="4">
    <source>
        <dbReference type="ARBA" id="ARBA00022475"/>
    </source>
</evidence>
<dbReference type="InterPro" id="IPR050388">
    <property type="entry name" value="ABC_Ni/Peptide_Import"/>
</dbReference>
<reference evidence="10" key="1">
    <citation type="journal article" date="2019" name="Int. J. Syst. Evol. Microbiol.">
        <title>The Global Catalogue of Microorganisms (GCM) 10K type strain sequencing project: providing services to taxonomists for standard genome sequencing and annotation.</title>
        <authorList>
            <consortium name="The Broad Institute Genomics Platform"/>
            <consortium name="The Broad Institute Genome Sequencing Center for Infectious Disease"/>
            <person name="Wu L."/>
            <person name="Ma J."/>
        </authorList>
    </citation>
    <scope>NUCLEOTIDE SEQUENCE [LARGE SCALE GENOMIC DNA]</scope>
    <source>
        <strain evidence="10">TISTR 1571</strain>
    </source>
</reference>
<name>A0ABW5QE45_9BACI</name>
<evidence type="ECO:0000313" key="10">
    <source>
        <dbReference type="Proteomes" id="UP001597452"/>
    </source>
</evidence>
<gene>
    <name evidence="9" type="ORF">ACFSW4_14535</name>
</gene>
<keyword evidence="5" id="KW-0547">Nucleotide-binding</keyword>
<evidence type="ECO:0000256" key="7">
    <source>
        <dbReference type="ARBA" id="ARBA00023136"/>
    </source>
</evidence>
<keyword evidence="4" id="KW-1003">Cell membrane</keyword>
<dbReference type="Pfam" id="PF08352">
    <property type="entry name" value="oligo_HPY"/>
    <property type="match status" value="1"/>
</dbReference>
<dbReference type="GO" id="GO:0005524">
    <property type="term" value="F:ATP binding"/>
    <property type="evidence" value="ECO:0007669"/>
    <property type="project" value="UniProtKB-KW"/>
</dbReference>
<dbReference type="CDD" id="cd03257">
    <property type="entry name" value="ABC_NikE_OppD_transporters"/>
    <property type="match status" value="1"/>
</dbReference>
<dbReference type="Proteomes" id="UP001597452">
    <property type="component" value="Unassembled WGS sequence"/>
</dbReference>
<dbReference type="NCBIfam" id="TIGR01727">
    <property type="entry name" value="oligo_HPY"/>
    <property type="match status" value="1"/>
</dbReference>
<keyword evidence="10" id="KW-1185">Reference proteome</keyword>
<evidence type="ECO:0000256" key="3">
    <source>
        <dbReference type="ARBA" id="ARBA00022448"/>
    </source>
</evidence>
<dbReference type="InterPro" id="IPR027417">
    <property type="entry name" value="P-loop_NTPase"/>
</dbReference>
<proteinExistence type="inferred from homology"/>
<dbReference type="PROSITE" id="PS00211">
    <property type="entry name" value="ABC_TRANSPORTER_1"/>
    <property type="match status" value="1"/>
</dbReference>
<keyword evidence="3" id="KW-0813">Transport</keyword>
<dbReference type="InterPro" id="IPR013563">
    <property type="entry name" value="Oligopep_ABC_C"/>
</dbReference>
<feature type="domain" description="ABC transporter" evidence="8">
    <location>
        <begin position="7"/>
        <end position="258"/>
    </location>
</feature>